<keyword evidence="2" id="KW-1185">Reference proteome</keyword>
<name>A0A8X6GBD4_TRICU</name>
<sequence length="97" mass="10876">MHGLQPDGALVGNLKHGIWKGDTVQELKSRVTQRQPLIQILRAIKVPGHGRLSVQVGFQTFCSYAPNVGAMTTFGHPMQYIVRWFGRLVEAETGKRY</sequence>
<proteinExistence type="predicted"/>
<evidence type="ECO:0000313" key="1">
    <source>
        <dbReference type="EMBL" id="GFR01261.1"/>
    </source>
</evidence>
<organism evidence="1 2">
    <name type="scientific">Trichonephila clavata</name>
    <name type="common">Joro spider</name>
    <name type="synonym">Nephila clavata</name>
    <dbReference type="NCBI Taxonomy" id="2740835"/>
    <lineage>
        <taxon>Eukaryota</taxon>
        <taxon>Metazoa</taxon>
        <taxon>Ecdysozoa</taxon>
        <taxon>Arthropoda</taxon>
        <taxon>Chelicerata</taxon>
        <taxon>Arachnida</taxon>
        <taxon>Araneae</taxon>
        <taxon>Araneomorphae</taxon>
        <taxon>Entelegynae</taxon>
        <taxon>Araneoidea</taxon>
        <taxon>Nephilidae</taxon>
        <taxon>Trichonephila</taxon>
    </lineage>
</organism>
<accession>A0A8X6GBD4</accession>
<dbReference type="EMBL" id="BMAO01005401">
    <property type="protein sequence ID" value="GFR01261.1"/>
    <property type="molecule type" value="Genomic_DNA"/>
</dbReference>
<evidence type="ECO:0000313" key="2">
    <source>
        <dbReference type="Proteomes" id="UP000887116"/>
    </source>
</evidence>
<protein>
    <submittedName>
        <fullName evidence="1">Uncharacterized protein</fullName>
    </submittedName>
</protein>
<comment type="caution">
    <text evidence="1">The sequence shown here is derived from an EMBL/GenBank/DDBJ whole genome shotgun (WGS) entry which is preliminary data.</text>
</comment>
<gene>
    <name evidence="1" type="ORF">TNCT_24891</name>
</gene>
<dbReference type="AlphaFoldDB" id="A0A8X6GBD4"/>
<reference evidence="1" key="1">
    <citation type="submission" date="2020-07" db="EMBL/GenBank/DDBJ databases">
        <title>Multicomponent nature underlies the extraordinary mechanical properties of spider dragline silk.</title>
        <authorList>
            <person name="Kono N."/>
            <person name="Nakamura H."/>
            <person name="Mori M."/>
            <person name="Yoshida Y."/>
            <person name="Ohtoshi R."/>
            <person name="Malay A.D."/>
            <person name="Moran D.A.P."/>
            <person name="Tomita M."/>
            <person name="Numata K."/>
            <person name="Arakawa K."/>
        </authorList>
    </citation>
    <scope>NUCLEOTIDE SEQUENCE</scope>
</reference>
<dbReference type="Proteomes" id="UP000887116">
    <property type="component" value="Unassembled WGS sequence"/>
</dbReference>